<dbReference type="Gene3D" id="1.10.287.1700">
    <property type="match status" value="1"/>
</dbReference>
<keyword evidence="6" id="KW-0145">Chemotaxis</keyword>
<evidence type="ECO:0000313" key="12">
    <source>
        <dbReference type="EMBL" id="BDU50479.1"/>
    </source>
</evidence>
<protein>
    <recommendedName>
        <fullName evidence="3">Flagellar FliJ protein</fullName>
    </recommendedName>
</protein>
<keyword evidence="7" id="KW-1005">Bacterial flagellum biogenesis</keyword>
<dbReference type="GO" id="GO:0071973">
    <property type="term" value="P:bacterial-type flagellum-dependent cell motility"/>
    <property type="evidence" value="ECO:0007669"/>
    <property type="project" value="InterPro"/>
</dbReference>
<dbReference type="Proteomes" id="UP001321582">
    <property type="component" value="Chromosome"/>
</dbReference>
<keyword evidence="5" id="KW-1003">Cell membrane</keyword>
<evidence type="ECO:0000256" key="11">
    <source>
        <dbReference type="SAM" id="Coils"/>
    </source>
</evidence>
<evidence type="ECO:0000256" key="3">
    <source>
        <dbReference type="ARBA" id="ARBA00020392"/>
    </source>
</evidence>
<evidence type="ECO:0000313" key="13">
    <source>
        <dbReference type="Proteomes" id="UP001321582"/>
    </source>
</evidence>
<keyword evidence="4" id="KW-0813">Transport</keyword>
<dbReference type="RefSeq" id="WP_307905406.1">
    <property type="nucleotide sequence ID" value="NZ_AP027059.1"/>
</dbReference>
<reference evidence="12 13" key="1">
    <citation type="submission" date="2022-11" db="EMBL/GenBank/DDBJ databases">
        <title>Haliovirga abyssi gen. nov., sp. nov., a mesophilic fermentative bacterium isolated from the Iheya North hydrothermal field and the proposal of Haliovirgaceae fam. nov.</title>
        <authorList>
            <person name="Miyazaki U."/>
            <person name="Tame A."/>
            <person name="Miyazaki J."/>
            <person name="Takai K."/>
            <person name="Sawayama S."/>
            <person name="Kitajima M."/>
            <person name="Okamoto A."/>
            <person name="Nakagawa S."/>
        </authorList>
    </citation>
    <scope>NUCLEOTIDE SEQUENCE [LARGE SCALE GENOMIC DNA]</scope>
    <source>
        <strain evidence="12 13">IC12</strain>
    </source>
</reference>
<dbReference type="GO" id="GO:0005886">
    <property type="term" value="C:plasma membrane"/>
    <property type="evidence" value="ECO:0007669"/>
    <property type="project" value="UniProtKB-SubCell"/>
</dbReference>
<evidence type="ECO:0000256" key="7">
    <source>
        <dbReference type="ARBA" id="ARBA00022795"/>
    </source>
</evidence>
<dbReference type="KEGG" id="haby:HLVA_10480"/>
<evidence type="ECO:0000256" key="9">
    <source>
        <dbReference type="ARBA" id="ARBA00023136"/>
    </source>
</evidence>
<evidence type="ECO:0000256" key="5">
    <source>
        <dbReference type="ARBA" id="ARBA00022475"/>
    </source>
</evidence>
<organism evidence="12 13">
    <name type="scientific">Haliovirga abyssi</name>
    <dbReference type="NCBI Taxonomy" id="2996794"/>
    <lineage>
        <taxon>Bacteria</taxon>
        <taxon>Fusobacteriati</taxon>
        <taxon>Fusobacteriota</taxon>
        <taxon>Fusobacteriia</taxon>
        <taxon>Fusobacteriales</taxon>
        <taxon>Haliovirgaceae</taxon>
        <taxon>Haliovirga</taxon>
    </lineage>
</organism>
<evidence type="ECO:0000256" key="2">
    <source>
        <dbReference type="ARBA" id="ARBA00010004"/>
    </source>
</evidence>
<proteinExistence type="inferred from homology"/>
<keyword evidence="10" id="KW-1006">Bacterial flagellum protein export</keyword>
<dbReference type="NCBIfam" id="TIGR02473">
    <property type="entry name" value="flagell_FliJ"/>
    <property type="match status" value="1"/>
</dbReference>
<comment type="similarity">
    <text evidence="2">Belongs to the FliJ family.</text>
</comment>
<name>A0AAU9D3B7_9FUSO</name>
<dbReference type="GO" id="GO:0015031">
    <property type="term" value="P:protein transport"/>
    <property type="evidence" value="ECO:0007669"/>
    <property type="project" value="UniProtKB-KW"/>
</dbReference>
<dbReference type="Pfam" id="PF02050">
    <property type="entry name" value="FliJ"/>
    <property type="match status" value="1"/>
</dbReference>
<dbReference type="GO" id="GO:0044781">
    <property type="term" value="P:bacterial-type flagellum organization"/>
    <property type="evidence" value="ECO:0007669"/>
    <property type="project" value="UniProtKB-KW"/>
</dbReference>
<dbReference type="AlphaFoldDB" id="A0AAU9D3B7"/>
<evidence type="ECO:0000256" key="8">
    <source>
        <dbReference type="ARBA" id="ARBA00022927"/>
    </source>
</evidence>
<dbReference type="InterPro" id="IPR053716">
    <property type="entry name" value="Flag_assembly_chemotaxis_eff"/>
</dbReference>
<evidence type="ECO:0000256" key="6">
    <source>
        <dbReference type="ARBA" id="ARBA00022500"/>
    </source>
</evidence>
<keyword evidence="9" id="KW-0472">Membrane</keyword>
<dbReference type="InterPro" id="IPR012823">
    <property type="entry name" value="Flagell_FliJ"/>
</dbReference>
<feature type="coiled-coil region" evidence="11">
    <location>
        <begin position="24"/>
        <end position="106"/>
    </location>
</feature>
<comment type="subcellular location">
    <subcellularLocation>
        <location evidence="1">Cell membrane</location>
        <topology evidence="1">Peripheral membrane protein</topology>
        <orientation evidence="1">Cytoplasmic side</orientation>
    </subcellularLocation>
</comment>
<evidence type="ECO:0000256" key="1">
    <source>
        <dbReference type="ARBA" id="ARBA00004413"/>
    </source>
</evidence>
<sequence>MFKFRFQKALEFKQKEEDIIKDELKQKRYELNILQEKLIEVENEIKIFMKKYSEMKQNRINIMMIKNYDSFLLRLKKKKEISEINIKEKEKEIEKSEELYFEKRKEKKTFEKLKEKYFERYKEEEIKKEQKFIDEISNNMYNRRK</sequence>
<keyword evidence="11" id="KW-0175">Coiled coil</keyword>
<dbReference type="GO" id="GO:0006935">
    <property type="term" value="P:chemotaxis"/>
    <property type="evidence" value="ECO:0007669"/>
    <property type="project" value="UniProtKB-KW"/>
</dbReference>
<dbReference type="GO" id="GO:0009288">
    <property type="term" value="C:bacterial-type flagellum"/>
    <property type="evidence" value="ECO:0007669"/>
    <property type="project" value="InterPro"/>
</dbReference>
<evidence type="ECO:0000256" key="10">
    <source>
        <dbReference type="ARBA" id="ARBA00023225"/>
    </source>
</evidence>
<accession>A0AAU9D3B7</accession>
<gene>
    <name evidence="12" type="ORF">HLVA_10480</name>
</gene>
<dbReference type="EMBL" id="AP027059">
    <property type="protein sequence ID" value="BDU50479.1"/>
    <property type="molecule type" value="Genomic_DNA"/>
</dbReference>
<keyword evidence="8" id="KW-0653">Protein transport</keyword>
<keyword evidence="13" id="KW-1185">Reference proteome</keyword>
<evidence type="ECO:0000256" key="4">
    <source>
        <dbReference type="ARBA" id="ARBA00022448"/>
    </source>
</evidence>